<feature type="domain" description="Reelin" evidence="2">
    <location>
        <begin position="1"/>
        <end position="68"/>
    </location>
</feature>
<dbReference type="CDD" id="cd08544">
    <property type="entry name" value="Reeler"/>
    <property type="match status" value="1"/>
</dbReference>
<gene>
    <name evidence="3" type="ORF">mRhiFer1_014231</name>
</gene>
<dbReference type="Proteomes" id="UP000585614">
    <property type="component" value="Unassembled WGS sequence"/>
</dbReference>
<accession>A0A7J7U2H8</accession>
<dbReference type="AlphaFoldDB" id="A0A7J7U2H8"/>
<reference evidence="3 4" key="1">
    <citation type="journal article" date="2020" name="Nature">
        <title>Six reference-quality genomes reveal evolution of bat adaptations.</title>
        <authorList>
            <person name="Jebb D."/>
            <person name="Huang Z."/>
            <person name="Pippel M."/>
            <person name="Hughes G.M."/>
            <person name="Lavrichenko K."/>
            <person name="Devanna P."/>
            <person name="Winkler S."/>
            <person name="Jermiin L.S."/>
            <person name="Skirmuntt E.C."/>
            <person name="Katzourakis A."/>
            <person name="Burkitt-Gray L."/>
            <person name="Ray D.A."/>
            <person name="Sullivan K.A.M."/>
            <person name="Roscito J.G."/>
            <person name="Kirilenko B.M."/>
            <person name="Davalos L.M."/>
            <person name="Corthals A.P."/>
            <person name="Power M.L."/>
            <person name="Jones G."/>
            <person name="Ransome R.D."/>
            <person name="Dechmann D.K.N."/>
            <person name="Locatelli A.G."/>
            <person name="Puechmaille S.J."/>
            <person name="Fedrigo O."/>
            <person name="Jarvis E.D."/>
            <person name="Hiller M."/>
            <person name="Vernes S.C."/>
            <person name="Myers E.W."/>
            <person name="Teeling E.C."/>
        </authorList>
    </citation>
    <scope>NUCLEOTIDE SEQUENCE [LARGE SCALE GENOMIC DNA]</scope>
    <source>
        <strain evidence="3">MRhiFer1</strain>
        <tissue evidence="3">Lung</tissue>
    </source>
</reference>
<feature type="region of interest" description="Disordered" evidence="1">
    <location>
        <begin position="36"/>
        <end position="57"/>
    </location>
</feature>
<dbReference type="Gene3D" id="2.60.40.4060">
    <property type="entry name" value="Reeler domain"/>
    <property type="match status" value="1"/>
</dbReference>
<dbReference type="InterPro" id="IPR002861">
    <property type="entry name" value="Reeler_dom"/>
</dbReference>
<protein>
    <recommendedName>
        <fullName evidence="2">Reelin domain-containing protein</fullName>
    </recommendedName>
</protein>
<evidence type="ECO:0000313" key="3">
    <source>
        <dbReference type="EMBL" id="KAF6307042.1"/>
    </source>
</evidence>
<name>A0A7J7U2H8_RHIFE</name>
<organism evidence="3 4">
    <name type="scientific">Rhinolophus ferrumequinum</name>
    <name type="common">Greater horseshoe bat</name>
    <dbReference type="NCBI Taxonomy" id="59479"/>
    <lineage>
        <taxon>Eukaryota</taxon>
        <taxon>Metazoa</taxon>
        <taxon>Chordata</taxon>
        <taxon>Craniata</taxon>
        <taxon>Vertebrata</taxon>
        <taxon>Euteleostomi</taxon>
        <taxon>Mammalia</taxon>
        <taxon>Eutheria</taxon>
        <taxon>Laurasiatheria</taxon>
        <taxon>Chiroptera</taxon>
        <taxon>Yinpterochiroptera</taxon>
        <taxon>Rhinolophoidea</taxon>
        <taxon>Rhinolophidae</taxon>
        <taxon>Rhinolophinae</taxon>
        <taxon>Rhinolophus</taxon>
    </lineage>
</organism>
<evidence type="ECO:0000313" key="4">
    <source>
        <dbReference type="Proteomes" id="UP000585614"/>
    </source>
</evidence>
<evidence type="ECO:0000256" key="1">
    <source>
        <dbReference type="SAM" id="MobiDB-lite"/>
    </source>
</evidence>
<dbReference type="Pfam" id="PF02014">
    <property type="entry name" value="Reeler"/>
    <property type="match status" value="1"/>
</dbReference>
<dbReference type="EMBL" id="JACAGC010000017">
    <property type="protein sequence ID" value="KAF6307042.1"/>
    <property type="molecule type" value="Genomic_DNA"/>
</dbReference>
<sequence length="114" mass="12622">MGFLLQAPRVSNHQIAGTIVFLPPHSKLMTYSEEADTVTHSDKSRKRNLSFEGKAPAQPAGDMRFLYTAEPILMAAWCPAHRCQPLGQKPEGTEGTAPVGRWLFSAWVGEQNQE</sequence>
<proteinExistence type="predicted"/>
<comment type="caution">
    <text evidence="3">The sequence shown here is derived from an EMBL/GenBank/DDBJ whole genome shotgun (WGS) entry which is preliminary data.</text>
</comment>
<dbReference type="InterPro" id="IPR042307">
    <property type="entry name" value="Reeler_sf"/>
</dbReference>
<evidence type="ECO:0000259" key="2">
    <source>
        <dbReference type="Pfam" id="PF02014"/>
    </source>
</evidence>